<reference evidence="8" key="1">
    <citation type="submission" date="2022-07" db="EMBL/GenBank/DDBJ databases">
        <title>Fungi with potential for degradation of polypropylene.</title>
        <authorList>
            <person name="Gostincar C."/>
        </authorList>
    </citation>
    <scope>NUCLEOTIDE SEQUENCE</scope>
    <source>
        <strain evidence="8">EXF-13287</strain>
    </source>
</reference>
<comment type="caution">
    <text evidence="8">The sequence shown here is derived from an EMBL/GenBank/DDBJ whole genome shotgun (WGS) entry which is preliminary data.</text>
</comment>
<accession>A0AA38RA51</accession>
<comment type="subcellular location">
    <subcellularLocation>
        <location evidence="1">Membrane</location>
    </subcellularLocation>
</comment>
<dbReference type="Pfam" id="PF07738">
    <property type="entry name" value="Sad1_UNC"/>
    <property type="match status" value="1"/>
</dbReference>
<feature type="compositionally biased region" description="Low complexity" evidence="6">
    <location>
        <begin position="641"/>
        <end position="650"/>
    </location>
</feature>
<gene>
    <name evidence="8" type="ORF">NKR19_g7552</name>
</gene>
<dbReference type="GO" id="GO:0034993">
    <property type="term" value="C:meiotic nuclear membrane microtubule tethering complex"/>
    <property type="evidence" value="ECO:0007669"/>
    <property type="project" value="TreeGrafter"/>
</dbReference>
<evidence type="ECO:0000256" key="4">
    <source>
        <dbReference type="ARBA" id="ARBA00023136"/>
    </source>
</evidence>
<protein>
    <submittedName>
        <fullName evidence="8">Spindle pole body-associated protein sad1</fullName>
    </submittedName>
</protein>
<dbReference type="PROSITE" id="PS51469">
    <property type="entry name" value="SUN"/>
    <property type="match status" value="1"/>
</dbReference>
<evidence type="ECO:0000256" key="6">
    <source>
        <dbReference type="SAM" id="MobiDB-lite"/>
    </source>
</evidence>
<feature type="compositionally biased region" description="Basic residues" evidence="6">
    <location>
        <begin position="142"/>
        <end position="154"/>
    </location>
</feature>
<dbReference type="EMBL" id="JANBVN010000134">
    <property type="protein sequence ID" value="KAJ9139223.1"/>
    <property type="molecule type" value="Genomic_DNA"/>
</dbReference>
<dbReference type="PANTHER" id="PTHR12911:SF8">
    <property type="entry name" value="KLAROID PROTEIN-RELATED"/>
    <property type="match status" value="1"/>
</dbReference>
<evidence type="ECO:0000313" key="9">
    <source>
        <dbReference type="Proteomes" id="UP001174691"/>
    </source>
</evidence>
<evidence type="ECO:0000259" key="7">
    <source>
        <dbReference type="PROSITE" id="PS51469"/>
    </source>
</evidence>
<dbReference type="PANTHER" id="PTHR12911">
    <property type="entry name" value="SAD1/UNC-84-LIKE PROTEIN-RELATED"/>
    <property type="match status" value="1"/>
</dbReference>
<keyword evidence="9" id="KW-1185">Reference proteome</keyword>
<sequence>MPPRRRRDAEERNETEPEGEDNGNGKGNAPARNLRLSAQSTAVPGKKTQLKSLPSKHTTSYGSPAPVLPLQGAGAGSTDLKTVTRGVFAAVQRDNKRAKLQHEAAQADELGEPVRVTRSRSAQSSRETTPVTEDGEPDSKTRASKRVTRARSRQISHPPTPVPEVEEPESEPEEEPEEETRAARPAAEVLNSSGAIEAELRRLQAAREERERKVQEENERRKREQRERAAREEEERAARERAQQEEQARIEREQRERSEREERERVKKEEKERAARERAERKEKDRLAREAKERAQREERERAEREQRERIEQERQEQAERQEREQRERARAEAERAEKERIEREQREQAEQHERERAAREQARQAQPEREAAAARTREEFERQVARANKQRHEENRAKNQAATGGLGPAEPAYRPPKKRTGDEFLDATFSPKRPRNDKQPPASAAVSMRSYIEESHVYREADLQTPAPSSVVNTPSRAPPQPAVAPTHADPRASNLPSHADDVWLSGMPAPRAPPRQPAPQLGSTSQGGPSRAPEVRPRPSRPVFAATDDDDDEGPVVGPSVTPRRSDRQAARKLDLAPNRRKSPPNDPAADEQPMGKDRGRRRDDSSASDSEPPSPSGGKDGPGRPQKTGPLRPRDQAARPSRGRAPPGDSPPPDDASSLGDQFRKAWKDWRHYLWHALRWLGYGLAFLLALNIVFLLWHKIGSSDWETRGNYGLEWYGWNHMGRNIGQLIPYDLRHPLGFLDDSEYSALRDHIYSQDGKIIKLTDQANDVRQATQKLEGILPRVVSVKQDKKTSKLVIQQDFWHALKDLMHAEKSILTLERGKDGMSDISDEHWVAVLKRLKARGVLTTKDVDGIVQGAVSSSWENWLRNNRGKVDKVLGSSPGQPLSPDAEKQIEKLIREKVSGPGLRDVIVTRDEFIREVQRSINAHKREAEAELAQVQDTLKAMIEAARKAASESSGGMSRREVIALTNDLIQTAISNARLEGAAKGSISNNFELDLSRRINYFALGNGAMIEKSLTSPSYKPPLHKHWFGSADWVKAKLAAPRFIADEAAALSAWEEAGHCWCAGNRFESPSPSFFSGAEEEEEEEEEGEERVRPVDINVRLARAVTPENVVLEHIDPAATIDPGAMPKDLEVWAHVDEHTQHQRARDFMLAAWPDTPRDHPLLGRNYLKIGEFRYEYDRATGGVLVYRVSEEFKTLGVSTDLVLVRAVSNWGADHTCFYRVRLYGTPVEGKGDWKEE</sequence>
<dbReference type="Gene3D" id="2.60.120.260">
    <property type="entry name" value="Galactose-binding domain-like"/>
    <property type="match status" value="1"/>
</dbReference>
<evidence type="ECO:0000256" key="2">
    <source>
        <dbReference type="ARBA" id="ARBA00022692"/>
    </source>
</evidence>
<name>A0AA38RA51_9PEZI</name>
<feature type="compositionally biased region" description="Polar residues" evidence="6">
    <location>
        <begin position="467"/>
        <end position="477"/>
    </location>
</feature>
<feature type="compositionally biased region" description="Basic and acidic residues" evidence="6">
    <location>
        <begin position="566"/>
        <end position="577"/>
    </location>
</feature>
<feature type="compositionally biased region" description="Acidic residues" evidence="6">
    <location>
        <begin position="1086"/>
        <end position="1097"/>
    </location>
</feature>
<keyword evidence="3" id="KW-1133">Transmembrane helix</keyword>
<organism evidence="8 9">
    <name type="scientific">Coniochaeta hoffmannii</name>
    <dbReference type="NCBI Taxonomy" id="91930"/>
    <lineage>
        <taxon>Eukaryota</taxon>
        <taxon>Fungi</taxon>
        <taxon>Dikarya</taxon>
        <taxon>Ascomycota</taxon>
        <taxon>Pezizomycotina</taxon>
        <taxon>Sordariomycetes</taxon>
        <taxon>Sordariomycetidae</taxon>
        <taxon>Coniochaetales</taxon>
        <taxon>Coniochaetaceae</taxon>
        <taxon>Coniochaeta</taxon>
    </lineage>
</organism>
<evidence type="ECO:0000313" key="8">
    <source>
        <dbReference type="EMBL" id="KAJ9139223.1"/>
    </source>
</evidence>
<dbReference type="AlphaFoldDB" id="A0AA38RA51"/>
<feature type="compositionally biased region" description="Basic and acidic residues" evidence="6">
    <location>
        <begin position="452"/>
        <end position="463"/>
    </location>
</feature>
<evidence type="ECO:0000256" key="3">
    <source>
        <dbReference type="ARBA" id="ARBA00022989"/>
    </source>
</evidence>
<dbReference type="GO" id="GO:0043495">
    <property type="term" value="F:protein-membrane adaptor activity"/>
    <property type="evidence" value="ECO:0007669"/>
    <property type="project" value="TreeGrafter"/>
</dbReference>
<keyword evidence="4" id="KW-0472">Membrane</keyword>
<feature type="compositionally biased region" description="Polar residues" evidence="6">
    <location>
        <begin position="119"/>
        <end position="131"/>
    </location>
</feature>
<keyword evidence="5" id="KW-0175">Coiled coil</keyword>
<feature type="region of interest" description="Disordered" evidence="6">
    <location>
        <begin position="1"/>
        <end position="80"/>
    </location>
</feature>
<feature type="compositionally biased region" description="Basic and acidic residues" evidence="6">
    <location>
        <begin position="198"/>
        <end position="398"/>
    </location>
</feature>
<dbReference type="Proteomes" id="UP001174691">
    <property type="component" value="Unassembled WGS sequence"/>
</dbReference>
<feature type="compositionally biased region" description="Polar residues" evidence="6">
    <location>
        <begin position="50"/>
        <end position="62"/>
    </location>
</feature>
<proteinExistence type="predicted"/>
<feature type="region of interest" description="Disordered" evidence="6">
    <location>
        <begin position="1080"/>
        <end position="1100"/>
    </location>
</feature>
<dbReference type="InterPro" id="IPR045119">
    <property type="entry name" value="SUN1-5"/>
</dbReference>
<feature type="domain" description="SUN" evidence="7">
    <location>
        <begin position="1015"/>
        <end position="1236"/>
    </location>
</feature>
<dbReference type="InterPro" id="IPR012919">
    <property type="entry name" value="SUN_dom"/>
</dbReference>
<feature type="compositionally biased region" description="Basic and acidic residues" evidence="6">
    <location>
        <begin position="596"/>
        <end position="608"/>
    </location>
</feature>
<feature type="coiled-coil region" evidence="5">
    <location>
        <begin position="922"/>
        <end position="960"/>
    </location>
</feature>
<evidence type="ECO:0000256" key="1">
    <source>
        <dbReference type="ARBA" id="ARBA00004370"/>
    </source>
</evidence>
<feature type="region of interest" description="Disordered" evidence="6">
    <location>
        <begin position="95"/>
        <end position="663"/>
    </location>
</feature>
<feature type="compositionally biased region" description="Acidic residues" evidence="6">
    <location>
        <begin position="164"/>
        <end position="178"/>
    </location>
</feature>
<evidence type="ECO:0000256" key="5">
    <source>
        <dbReference type="SAM" id="Coils"/>
    </source>
</evidence>
<keyword evidence="2" id="KW-0812">Transmembrane</keyword>